<dbReference type="RefSeq" id="WP_168450674.1">
    <property type="nucleotide sequence ID" value="NZ_JAAWWK010000004.1"/>
</dbReference>
<evidence type="ECO:0000313" key="3">
    <source>
        <dbReference type="Proteomes" id="UP000765845"/>
    </source>
</evidence>
<feature type="transmembrane region" description="Helical" evidence="1">
    <location>
        <begin position="70"/>
        <end position="91"/>
    </location>
</feature>
<feature type="transmembrane region" description="Helical" evidence="1">
    <location>
        <begin position="38"/>
        <end position="58"/>
    </location>
</feature>
<protein>
    <submittedName>
        <fullName evidence="2">DUF4112 domain-containing protein</fullName>
    </submittedName>
</protein>
<dbReference type="PANTHER" id="PTHR35519:SF2">
    <property type="entry name" value="PH DOMAIN PROTEIN"/>
    <property type="match status" value="1"/>
</dbReference>
<reference evidence="2 3" key="1">
    <citation type="submission" date="2020-04" db="EMBL/GenBank/DDBJ databases">
        <authorList>
            <person name="Yoon J."/>
        </authorList>
    </citation>
    <scope>NUCLEOTIDE SEQUENCE [LARGE SCALE GENOMIC DNA]</scope>
    <source>
        <strain evidence="2 3">KMU-166</strain>
    </source>
</reference>
<accession>A0ABX1GG13</accession>
<keyword evidence="3" id="KW-1185">Reference proteome</keyword>
<dbReference type="InterPro" id="IPR025187">
    <property type="entry name" value="DUF4112"/>
</dbReference>
<organism evidence="2 3">
    <name type="scientific">Spongiibacter thalassae</name>
    <dbReference type="NCBI Taxonomy" id="2721624"/>
    <lineage>
        <taxon>Bacteria</taxon>
        <taxon>Pseudomonadati</taxon>
        <taxon>Pseudomonadota</taxon>
        <taxon>Gammaproteobacteria</taxon>
        <taxon>Cellvibrionales</taxon>
        <taxon>Spongiibacteraceae</taxon>
        <taxon>Spongiibacter</taxon>
    </lineage>
</organism>
<comment type="caution">
    <text evidence="2">The sequence shown here is derived from an EMBL/GenBank/DDBJ whole genome shotgun (WGS) entry which is preliminary data.</text>
</comment>
<dbReference type="EMBL" id="JAAWWK010000004">
    <property type="protein sequence ID" value="NKI18145.1"/>
    <property type="molecule type" value="Genomic_DNA"/>
</dbReference>
<dbReference type="PANTHER" id="PTHR35519">
    <property type="entry name" value="MEMBRANE PROTEINS"/>
    <property type="match status" value="1"/>
</dbReference>
<name>A0ABX1GG13_9GAMM</name>
<keyword evidence="1" id="KW-0812">Transmembrane</keyword>
<dbReference type="Proteomes" id="UP000765845">
    <property type="component" value="Unassembled WGS sequence"/>
</dbReference>
<dbReference type="Pfam" id="PF13430">
    <property type="entry name" value="DUF4112"/>
    <property type="match status" value="1"/>
</dbReference>
<proteinExistence type="predicted"/>
<gene>
    <name evidence="2" type="ORF">HCU74_12085</name>
</gene>
<evidence type="ECO:0000313" key="2">
    <source>
        <dbReference type="EMBL" id="NKI18145.1"/>
    </source>
</evidence>
<keyword evidence="1" id="KW-0472">Membrane</keyword>
<evidence type="ECO:0000256" key="1">
    <source>
        <dbReference type="SAM" id="Phobius"/>
    </source>
</evidence>
<sequence>MNQDEVNLRLRRSRQLATLLDSAWVIPGTQWRIGLDSIIGLLPVGGDLVSAILGLGIVWQAHQLKAPRRLILQMLANIGLDFLLGAIPIIGDIADIAYRKNLRNANWLEKWVASRPTDNQS</sequence>
<keyword evidence="1" id="KW-1133">Transmembrane helix</keyword>